<name>A0A1W0WB30_HYPEX</name>
<keyword evidence="3" id="KW-1185">Reference proteome</keyword>
<sequence length="302" mass="33695">MSVVMKDFSIQAPINRDSAWYLPWMANQLSKLDEVAYCGTTVSELVDKTRRLLIHGVIHLKLMGSLQSCNPHSGKIEVRFICVVDRSESPPSVAVGCHYIDDRVQQEKIPHEECHKQVIVFDNMCNLEQIKAAKTPLSLPAFYDELWTKPLKVGAFTPTPATKLQTIRVDTAALTWFHSYLIARTQCVRNETGLSDTLPTASGVPQGTVLDPILFSIYINQMLQFSPADLARCDVECFADDTTVEASGKTAEEAVVSLNAGLEKFGLELTARRLLINRAKTKVIIFVPLRSNKKASIRHRLP</sequence>
<organism evidence="2 3">
    <name type="scientific">Hypsibius exemplaris</name>
    <name type="common">Freshwater tardigrade</name>
    <dbReference type="NCBI Taxonomy" id="2072580"/>
    <lineage>
        <taxon>Eukaryota</taxon>
        <taxon>Metazoa</taxon>
        <taxon>Ecdysozoa</taxon>
        <taxon>Tardigrada</taxon>
        <taxon>Eutardigrada</taxon>
        <taxon>Parachela</taxon>
        <taxon>Hypsibioidea</taxon>
        <taxon>Hypsibiidae</taxon>
        <taxon>Hypsibius</taxon>
    </lineage>
</organism>
<accession>A0A1W0WB30</accession>
<evidence type="ECO:0000313" key="2">
    <source>
        <dbReference type="EMBL" id="OQV12414.1"/>
    </source>
</evidence>
<proteinExistence type="predicted"/>
<gene>
    <name evidence="2" type="ORF">BV898_13290</name>
</gene>
<evidence type="ECO:0000259" key="1">
    <source>
        <dbReference type="Pfam" id="PF00078"/>
    </source>
</evidence>
<dbReference type="Proteomes" id="UP000192578">
    <property type="component" value="Unassembled WGS sequence"/>
</dbReference>
<dbReference type="Pfam" id="PF00078">
    <property type="entry name" value="RVT_1"/>
    <property type="match status" value="1"/>
</dbReference>
<reference evidence="3" key="1">
    <citation type="submission" date="2017-01" db="EMBL/GenBank/DDBJ databases">
        <title>Comparative genomics of anhydrobiosis in the tardigrade Hypsibius dujardini.</title>
        <authorList>
            <person name="Yoshida Y."/>
            <person name="Koutsovoulos G."/>
            <person name="Laetsch D."/>
            <person name="Stevens L."/>
            <person name="Kumar S."/>
            <person name="Horikawa D."/>
            <person name="Ishino K."/>
            <person name="Komine S."/>
            <person name="Tomita M."/>
            <person name="Blaxter M."/>
            <person name="Arakawa K."/>
        </authorList>
    </citation>
    <scope>NUCLEOTIDE SEQUENCE [LARGE SCALE GENOMIC DNA]</scope>
    <source>
        <strain evidence="3">Z151</strain>
    </source>
</reference>
<protein>
    <recommendedName>
        <fullName evidence="1">Reverse transcriptase domain-containing protein</fullName>
    </recommendedName>
</protein>
<dbReference type="InterPro" id="IPR000477">
    <property type="entry name" value="RT_dom"/>
</dbReference>
<feature type="domain" description="Reverse transcriptase" evidence="1">
    <location>
        <begin position="163"/>
        <end position="284"/>
    </location>
</feature>
<dbReference type="OrthoDB" id="445826at2759"/>
<comment type="caution">
    <text evidence="2">The sequence shown here is derived from an EMBL/GenBank/DDBJ whole genome shotgun (WGS) entry which is preliminary data.</text>
</comment>
<dbReference type="AlphaFoldDB" id="A0A1W0WB30"/>
<evidence type="ECO:0000313" key="3">
    <source>
        <dbReference type="Proteomes" id="UP000192578"/>
    </source>
</evidence>
<dbReference type="PANTHER" id="PTHR33332">
    <property type="entry name" value="REVERSE TRANSCRIPTASE DOMAIN-CONTAINING PROTEIN"/>
    <property type="match status" value="1"/>
</dbReference>
<dbReference type="EMBL" id="MTYJ01000145">
    <property type="protein sequence ID" value="OQV12414.1"/>
    <property type="molecule type" value="Genomic_DNA"/>
</dbReference>